<dbReference type="AlphaFoldDB" id="A0A1H8ECJ1"/>
<evidence type="ECO:0000313" key="3">
    <source>
        <dbReference type="EMBL" id="SEN16468.1"/>
    </source>
</evidence>
<organism evidence="3 4">
    <name type="scientific">Lihuaxuella thermophila</name>
    <dbReference type="NCBI Taxonomy" id="1173111"/>
    <lineage>
        <taxon>Bacteria</taxon>
        <taxon>Bacillati</taxon>
        <taxon>Bacillota</taxon>
        <taxon>Bacilli</taxon>
        <taxon>Bacillales</taxon>
        <taxon>Thermoactinomycetaceae</taxon>
        <taxon>Lihuaxuella</taxon>
    </lineage>
</organism>
<evidence type="ECO:0000259" key="2">
    <source>
        <dbReference type="Pfam" id="PF13472"/>
    </source>
</evidence>
<evidence type="ECO:0000256" key="1">
    <source>
        <dbReference type="SAM" id="SignalP"/>
    </source>
</evidence>
<protein>
    <submittedName>
        <fullName evidence="3">Lysophospholipase L1</fullName>
    </submittedName>
</protein>
<keyword evidence="4" id="KW-1185">Reference proteome</keyword>
<reference evidence="3 4" key="1">
    <citation type="submission" date="2016-10" db="EMBL/GenBank/DDBJ databases">
        <authorList>
            <person name="de Groot N.N."/>
        </authorList>
    </citation>
    <scope>NUCLEOTIDE SEQUENCE [LARGE SCALE GENOMIC DNA]</scope>
    <source>
        <strain evidence="3 4">DSM 46701</strain>
    </source>
</reference>
<gene>
    <name evidence="3" type="ORF">SAMN05444955_106221</name>
</gene>
<dbReference type="Proteomes" id="UP000199695">
    <property type="component" value="Unassembled WGS sequence"/>
</dbReference>
<dbReference type="PANTHER" id="PTHR30383">
    <property type="entry name" value="THIOESTERASE 1/PROTEASE 1/LYSOPHOSPHOLIPASE L1"/>
    <property type="match status" value="1"/>
</dbReference>
<dbReference type="Gene3D" id="3.40.50.1110">
    <property type="entry name" value="SGNH hydrolase"/>
    <property type="match status" value="1"/>
</dbReference>
<proteinExistence type="predicted"/>
<keyword evidence="1" id="KW-0732">Signal</keyword>
<evidence type="ECO:0000313" key="4">
    <source>
        <dbReference type="Proteomes" id="UP000199695"/>
    </source>
</evidence>
<sequence length="282" mass="32198">MRNCAICLLAMMLLLQACVPLDEMISSPMKKHVAMSRISIMKQLEQSEQEQGQIRLLVLGDSVALGKGSTQNGRGYAWYVSKFLERQHLDVQYINRAVSGQTSADLLHRLRVEEKLQHEVAQADLILVTIGGNDLLQTLLKEKNPWKLVKRFPAIQTRYRENMHQILQLLHARNRHAVVMLTSLYNPVDAASPFHNKADWLIRRWNHGLEEVVSPFDQTIVVNLEAFLPSSQLADQIHPNDQGYRWIGAKCVQALKTNTIPSSTVQPVVHRRQRSVIDLLMF</sequence>
<feature type="domain" description="SGNH hydrolase-type esterase" evidence="2">
    <location>
        <begin position="58"/>
        <end position="245"/>
    </location>
</feature>
<dbReference type="PROSITE" id="PS51257">
    <property type="entry name" value="PROKAR_LIPOPROTEIN"/>
    <property type="match status" value="1"/>
</dbReference>
<dbReference type="InterPro" id="IPR051532">
    <property type="entry name" value="Ester_Hydrolysis_Enzymes"/>
</dbReference>
<dbReference type="EMBL" id="FOCQ01000006">
    <property type="protein sequence ID" value="SEN16468.1"/>
    <property type="molecule type" value="Genomic_DNA"/>
</dbReference>
<dbReference type="InterPro" id="IPR013830">
    <property type="entry name" value="SGNH_hydro"/>
</dbReference>
<dbReference type="RefSeq" id="WP_170839830.1">
    <property type="nucleotide sequence ID" value="NZ_FOCQ01000006.1"/>
</dbReference>
<accession>A0A1H8ECJ1</accession>
<name>A0A1H8ECJ1_9BACL</name>
<dbReference type="InterPro" id="IPR036514">
    <property type="entry name" value="SGNH_hydro_sf"/>
</dbReference>
<dbReference type="SUPFAM" id="SSF52266">
    <property type="entry name" value="SGNH hydrolase"/>
    <property type="match status" value="1"/>
</dbReference>
<dbReference type="GO" id="GO:0004622">
    <property type="term" value="F:phosphatidylcholine lysophospholipase activity"/>
    <property type="evidence" value="ECO:0007669"/>
    <property type="project" value="TreeGrafter"/>
</dbReference>
<feature type="chain" id="PRO_5039629082" evidence="1">
    <location>
        <begin position="18"/>
        <end position="282"/>
    </location>
</feature>
<feature type="signal peptide" evidence="1">
    <location>
        <begin position="1"/>
        <end position="17"/>
    </location>
</feature>
<dbReference type="PANTHER" id="PTHR30383:SF5">
    <property type="entry name" value="SGNH HYDROLASE-TYPE ESTERASE DOMAIN-CONTAINING PROTEIN"/>
    <property type="match status" value="1"/>
</dbReference>
<dbReference type="Pfam" id="PF13472">
    <property type="entry name" value="Lipase_GDSL_2"/>
    <property type="match status" value="1"/>
</dbReference>
<dbReference type="STRING" id="1173111.SAMN05444955_106221"/>